<dbReference type="AlphaFoldDB" id="A0A6J7UF16"/>
<proteinExistence type="predicted"/>
<name>A0A6J7UF16_9ZZZZ</name>
<accession>A0A6J7UF16</accession>
<reference evidence="1" key="1">
    <citation type="submission" date="2020-05" db="EMBL/GenBank/DDBJ databases">
        <authorList>
            <person name="Chiriac C."/>
            <person name="Salcher M."/>
            <person name="Ghai R."/>
            <person name="Kavagutti S V."/>
        </authorList>
    </citation>
    <scope>NUCLEOTIDE SEQUENCE</scope>
</reference>
<dbReference type="EMBL" id="CAFBQS010000073">
    <property type="protein sequence ID" value="CAB5062887.1"/>
    <property type="molecule type" value="Genomic_DNA"/>
</dbReference>
<gene>
    <name evidence="1" type="ORF">UFOPK4366_00491</name>
</gene>
<sequence length="75" mass="7799">MAINVTVTFSTPTLSVAIKLKVGVIPIFMVQPETISDEPSTTTGLMLSDADAGASVVTVNAFDNFVAPELSVATR</sequence>
<protein>
    <submittedName>
        <fullName evidence="1">Unannotated protein</fullName>
    </submittedName>
</protein>
<evidence type="ECO:0000313" key="1">
    <source>
        <dbReference type="EMBL" id="CAB5062887.1"/>
    </source>
</evidence>
<organism evidence="1">
    <name type="scientific">freshwater metagenome</name>
    <dbReference type="NCBI Taxonomy" id="449393"/>
    <lineage>
        <taxon>unclassified sequences</taxon>
        <taxon>metagenomes</taxon>
        <taxon>ecological metagenomes</taxon>
    </lineage>
</organism>